<keyword evidence="1" id="KW-0732">Signal</keyword>
<dbReference type="PANTHER" id="PTHR31984">
    <property type="entry name" value="TRANSPORTER, PUTATIVE (DUF179)-RELATED"/>
    <property type="match status" value="1"/>
</dbReference>
<protein>
    <submittedName>
        <fullName evidence="2">Uncharacterized protein</fullName>
    </submittedName>
</protein>
<accession>A0A8J5Y1W8</accession>
<evidence type="ECO:0000256" key="1">
    <source>
        <dbReference type="SAM" id="SignalP"/>
    </source>
</evidence>
<feature type="signal peptide" evidence="1">
    <location>
        <begin position="1"/>
        <end position="17"/>
    </location>
</feature>
<keyword evidence="3" id="KW-1185">Reference proteome</keyword>
<proteinExistence type="predicted"/>
<feature type="chain" id="PRO_5035169970" evidence="1">
    <location>
        <begin position="18"/>
        <end position="501"/>
    </location>
</feature>
<comment type="caution">
    <text evidence="2">The sequence shown here is derived from an EMBL/GenBank/DDBJ whole genome shotgun (WGS) entry which is preliminary data.</text>
</comment>
<dbReference type="AlphaFoldDB" id="A0A8J5Y1W8"/>
<dbReference type="SUPFAM" id="SSF143456">
    <property type="entry name" value="VC0467-like"/>
    <property type="match status" value="1"/>
</dbReference>
<dbReference type="Pfam" id="PF02622">
    <property type="entry name" value="DUF179"/>
    <property type="match status" value="1"/>
</dbReference>
<dbReference type="EMBL" id="JAGTXO010000002">
    <property type="protein sequence ID" value="KAG8469870.1"/>
    <property type="molecule type" value="Genomic_DNA"/>
</dbReference>
<dbReference type="InterPro" id="IPR003774">
    <property type="entry name" value="AlgH-like"/>
</dbReference>
<evidence type="ECO:0000313" key="3">
    <source>
        <dbReference type="Proteomes" id="UP000751190"/>
    </source>
</evidence>
<dbReference type="Proteomes" id="UP000751190">
    <property type="component" value="Unassembled WGS sequence"/>
</dbReference>
<evidence type="ECO:0000313" key="2">
    <source>
        <dbReference type="EMBL" id="KAG8469870.1"/>
    </source>
</evidence>
<dbReference type="PANTHER" id="PTHR31984:SF17">
    <property type="entry name" value="TRANSCRIPTIONAL REGULATOR"/>
    <property type="match status" value="1"/>
</dbReference>
<sequence>MVPVLVLFLVAWTAAAATSSVPARGHVRTPPRASRVQCADVPTVEVLTDAGTLADGERLASALARLGERAHVASAADVPGERTALGAPIFAVVRRASLFADLVRAVPAERRADLVLIGDTAALLFASLARSFTAEQQAQLTIAALEPAALFGEMPLQAALVRGRHAPRTLALLAELGVPCAPEASAGMIELHLCETLIAASALWLVCAAAGVRSPAEVRKSDAWLAELHDVVADDLLPAARRLATGKAVLDALRDARLVVDRLLRAHVGTHAHVGDARRAWAERNGLLLSTEPDRSAQPHHRHLLCLAGQLDVLQPTSGSEAMAERAEPAATPPVAPGAVFAAEPGGGLDSDMRPSLHRAVILILDASPAGVTALVLNRPTPILVSALAGETGRYQAFGDNVLHAGGELGAGDTTPASSPLLPIYWLHSCEWLPEARELARGTFAGGDSEMLAAAVGGGTLAASDVRFFWGHVAFRPDELEAQLQRGCWRRLPAHAWQVAC</sequence>
<organism evidence="2 3">
    <name type="scientific">Diacronema lutheri</name>
    <name type="common">Unicellular marine alga</name>
    <name type="synonym">Monochrysis lutheri</name>
    <dbReference type="NCBI Taxonomy" id="2081491"/>
    <lineage>
        <taxon>Eukaryota</taxon>
        <taxon>Haptista</taxon>
        <taxon>Haptophyta</taxon>
        <taxon>Pavlovophyceae</taxon>
        <taxon>Pavlovales</taxon>
        <taxon>Pavlovaceae</taxon>
        <taxon>Diacronema</taxon>
    </lineage>
</organism>
<dbReference type="Gene3D" id="3.40.1740.10">
    <property type="entry name" value="VC0467-like"/>
    <property type="match status" value="1"/>
</dbReference>
<dbReference type="OrthoDB" id="272750at2759"/>
<gene>
    <name evidence="2" type="ORF">KFE25_006325</name>
</gene>
<name>A0A8J5Y1W8_DIALT</name>
<reference evidence="2" key="1">
    <citation type="submission" date="2021-05" db="EMBL/GenBank/DDBJ databases">
        <title>The genome of the haptophyte Pavlova lutheri (Diacronema luteri, Pavlovales) - a model for lipid biosynthesis in eukaryotic algae.</title>
        <authorList>
            <person name="Hulatt C.J."/>
            <person name="Posewitz M.C."/>
        </authorList>
    </citation>
    <scope>NUCLEOTIDE SEQUENCE</scope>
    <source>
        <strain evidence="2">NIVA-4/92</strain>
    </source>
</reference>